<keyword evidence="11 23" id="KW-1133">Transmembrane helix</keyword>
<dbReference type="SUPFAM" id="SSF56112">
    <property type="entry name" value="Protein kinase-like (PK-like)"/>
    <property type="match status" value="1"/>
</dbReference>
<evidence type="ECO:0000256" key="8">
    <source>
        <dbReference type="ARBA" id="ARBA00022741"/>
    </source>
</evidence>
<evidence type="ECO:0000256" key="15">
    <source>
        <dbReference type="ARBA" id="ARBA00023170"/>
    </source>
</evidence>
<evidence type="ECO:0000313" key="29">
    <source>
        <dbReference type="EMBL" id="RWS17229.1"/>
    </source>
</evidence>
<dbReference type="EC" id="2.7.10.1" evidence="2"/>
<evidence type="ECO:0000256" key="11">
    <source>
        <dbReference type="ARBA" id="ARBA00022989"/>
    </source>
</evidence>
<evidence type="ECO:0000256" key="23">
    <source>
        <dbReference type="SAM" id="Phobius"/>
    </source>
</evidence>
<dbReference type="CDD" id="cd00192">
    <property type="entry name" value="PTKc"/>
    <property type="match status" value="1"/>
</dbReference>
<evidence type="ECO:0000256" key="4">
    <source>
        <dbReference type="ARBA" id="ARBA00022679"/>
    </source>
</evidence>
<accession>A0A3S4RGZ6</accession>
<dbReference type="EMBL" id="NCKU01000073">
    <property type="protein sequence ID" value="RWS17440.1"/>
    <property type="molecule type" value="Genomic_DNA"/>
</dbReference>
<dbReference type="InterPro" id="IPR011009">
    <property type="entry name" value="Kinase-like_dom_sf"/>
</dbReference>
<evidence type="ECO:0000313" key="31">
    <source>
        <dbReference type="Proteomes" id="UP000285301"/>
    </source>
</evidence>
<evidence type="ECO:0000256" key="14">
    <source>
        <dbReference type="ARBA" id="ARBA00023157"/>
    </source>
</evidence>
<dbReference type="SUPFAM" id="SSF49313">
    <property type="entry name" value="Cadherin-like"/>
    <property type="match status" value="1"/>
</dbReference>
<dbReference type="InterPro" id="IPR017441">
    <property type="entry name" value="Protein_kinase_ATP_BS"/>
</dbReference>
<dbReference type="InterPro" id="IPR001245">
    <property type="entry name" value="Ser-Thr/Tyr_kinase_cat_dom"/>
</dbReference>
<dbReference type="Pfam" id="PF00028">
    <property type="entry name" value="Cadherin"/>
    <property type="match status" value="1"/>
</dbReference>
<keyword evidence="13" id="KW-0829">Tyrosine-protein kinase</keyword>
<reference evidence="28 31" key="1">
    <citation type="journal article" date="2018" name="Gigascience">
        <title>Genomes of trombidid mites reveal novel predicted allergens and laterally-transferred genes associated with secondary metabolism.</title>
        <authorList>
            <person name="Dong X."/>
            <person name="Chaisiri K."/>
            <person name="Xia D."/>
            <person name="Armstrong S.D."/>
            <person name="Fang Y."/>
            <person name="Donnelly M.J."/>
            <person name="Kadowaki T."/>
            <person name="McGarry J.W."/>
            <person name="Darby A.C."/>
            <person name="Makepeace B.L."/>
        </authorList>
    </citation>
    <scope>NUCLEOTIDE SEQUENCE [LARGE SCALE GENOMIC DNA]</scope>
    <source>
        <strain evidence="28">UoL-WK</strain>
    </source>
</reference>
<evidence type="ECO:0000313" key="26">
    <source>
        <dbReference type="EMBL" id="RWS16017.1"/>
    </source>
</evidence>
<keyword evidence="20" id="KW-0106">Calcium</keyword>
<dbReference type="GO" id="GO:0007156">
    <property type="term" value="P:homophilic cell adhesion via plasma membrane adhesion molecules"/>
    <property type="evidence" value="ECO:0007669"/>
    <property type="project" value="InterPro"/>
</dbReference>
<evidence type="ECO:0000256" key="6">
    <source>
        <dbReference type="ARBA" id="ARBA00022729"/>
    </source>
</evidence>
<dbReference type="Proteomes" id="UP000285301">
    <property type="component" value="Unassembled WGS sequence"/>
</dbReference>
<dbReference type="GO" id="GO:0043235">
    <property type="term" value="C:receptor complex"/>
    <property type="evidence" value="ECO:0007669"/>
    <property type="project" value="TreeGrafter"/>
</dbReference>
<evidence type="ECO:0000256" key="10">
    <source>
        <dbReference type="ARBA" id="ARBA00022840"/>
    </source>
</evidence>
<evidence type="ECO:0000313" key="30">
    <source>
        <dbReference type="EMBL" id="RWS17440.1"/>
    </source>
</evidence>
<keyword evidence="3" id="KW-0597">Phosphoprotein</keyword>
<feature type="domain" description="Cadherin" evidence="25">
    <location>
        <begin position="42"/>
        <end position="139"/>
    </location>
</feature>
<dbReference type="GO" id="GO:0005509">
    <property type="term" value="F:calcium ion binding"/>
    <property type="evidence" value="ECO:0007669"/>
    <property type="project" value="UniProtKB-UniRule"/>
</dbReference>
<keyword evidence="14" id="KW-1015">Disulfide bond</keyword>
<evidence type="ECO:0000256" key="12">
    <source>
        <dbReference type="ARBA" id="ARBA00023136"/>
    </source>
</evidence>
<dbReference type="PROSITE" id="PS50011">
    <property type="entry name" value="PROTEIN_KINASE_DOM"/>
    <property type="match status" value="1"/>
</dbReference>
<proteinExistence type="predicted"/>
<dbReference type="GO" id="GO:0004714">
    <property type="term" value="F:transmembrane receptor protein tyrosine kinase activity"/>
    <property type="evidence" value="ECO:0007669"/>
    <property type="project" value="UniProtKB-EC"/>
</dbReference>
<keyword evidence="31" id="KW-1185">Reference proteome</keyword>
<feature type="binding site" evidence="21">
    <location>
        <position position="394"/>
    </location>
    <ligand>
        <name>ATP</name>
        <dbReference type="ChEBI" id="CHEBI:30616"/>
    </ligand>
</feature>
<dbReference type="PROSITE" id="PS50268">
    <property type="entry name" value="CADHERIN_2"/>
    <property type="match status" value="1"/>
</dbReference>
<dbReference type="InterPro" id="IPR050122">
    <property type="entry name" value="RTK"/>
</dbReference>
<dbReference type="GO" id="GO:0007169">
    <property type="term" value="P:cell surface receptor protein tyrosine kinase signaling pathway"/>
    <property type="evidence" value="ECO:0007669"/>
    <property type="project" value="TreeGrafter"/>
</dbReference>
<dbReference type="Pfam" id="PF07714">
    <property type="entry name" value="PK_Tyr_Ser-Thr"/>
    <property type="match status" value="1"/>
</dbReference>
<organism evidence="28 31">
    <name type="scientific">Dinothrombium tinctorium</name>
    <dbReference type="NCBI Taxonomy" id="1965070"/>
    <lineage>
        <taxon>Eukaryota</taxon>
        <taxon>Metazoa</taxon>
        <taxon>Ecdysozoa</taxon>
        <taxon>Arthropoda</taxon>
        <taxon>Chelicerata</taxon>
        <taxon>Arachnida</taxon>
        <taxon>Acari</taxon>
        <taxon>Acariformes</taxon>
        <taxon>Trombidiformes</taxon>
        <taxon>Prostigmata</taxon>
        <taxon>Anystina</taxon>
        <taxon>Parasitengona</taxon>
        <taxon>Trombidioidea</taxon>
        <taxon>Trombidiidae</taxon>
        <taxon>Dinothrombium</taxon>
    </lineage>
</organism>
<keyword evidence="7" id="KW-0677">Repeat</keyword>
<feature type="region of interest" description="Disordered" evidence="22">
    <location>
        <begin position="173"/>
        <end position="194"/>
    </location>
</feature>
<evidence type="ECO:0000256" key="7">
    <source>
        <dbReference type="ARBA" id="ARBA00022737"/>
    </source>
</evidence>
<keyword evidence="10 21" id="KW-0067">ATP-binding</keyword>
<dbReference type="PANTHER" id="PTHR24416:SF621">
    <property type="entry name" value="TYROSINE KINASE RECEPTOR CAD96CA"/>
    <property type="match status" value="1"/>
</dbReference>
<dbReference type="PROSITE" id="PS00109">
    <property type="entry name" value="PROTEIN_KINASE_TYR"/>
    <property type="match status" value="1"/>
</dbReference>
<dbReference type="CDD" id="cd11304">
    <property type="entry name" value="Cadherin_repeat"/>
    <property type="match status" value="1"/>
</dbReference>
<dbReference type="Gene3D" id="3.30.200.20">
    <property type="entry name" value="Phosphorylase Kinase, domain 1"/>
    <property type="match status" value="1"/>
</dbReference>
<dbReference type="InterPro" id="IPR002126">
    <property type="entry name" value="Cadherin-like_dom"/>
</dbReference>
<keyword evidence="17" id="KW-0393">Immunoglobulin domain</keyword>
<comment type="function">
    <text evidence="19">Receptor for basic fibroblast growth factor.</text>
</comment>
<dbReference type="InterPro" id="IPR008266">
    <property type="entry name" value="Tyr_kinase_AS"/>
</dbReference>
<evidence type="ECO:0000256" key="9">
    <source>
        <dbReference type="ARBA" id="ARBA00022777"/>
    </source>
</evidence>
<evidence type="ECO:0000313" key="28">
    <source>
        <dbReference type="EMBL" id="RWS16055.1"/>
    </source>
</evidence>
<evidence type="ECO:0000256" key="3">
    <source>
        <dbReference type="ARBA" id="ARBA00022553"/>
    </source>
</evidence>
<reference evidence="28" key="2">
    <citation type="submission" date="2018-11" db="EMBL/GenBank/DDBJ databases">
        <title>Trombidioid mite genomics.</title>
        <authorList>
            <person name="Dong X."/>
        </authorList>
    </citation>
    <scope>NUCLEOTIDE SEQUENCE</scope>
    <source>
        <strain evidence="28">UoL-WK</strain>
    </source>
</reference>
<evidence type="ECO:0000313" key="27">
    <source>
        <dbReference type="EMBL" id="RWS16026.1"/>
    </source>
</evidence>
<dbReference type="AlphaFoldDB" id="A0A3S4RGZ6"/>
<name>A0A3S4RGZ6_9ACAR</name>
<dbReference type="EMBL" id="NCKU01000317">
    <property type="protein sequence ID" value="RWS16017.1"/>
    <property type="molecule type" value="Genomic_DNA"/>
</dbReference>
<evidence type="ECO:0000256" key="1">
    <source>
        <dbReference type="ARBA" id="ARBA00004167"/>
    </source>
</evidence>
<evidence type="ECO:0000256" key="17">
    <source>
        <dbReference type="ARBA" id="ARBA00023319"/>
    </source>
</evidence>
<evidence type="ECO:0000259" key="25">
    <source>
        <dbReference type="PROSITE" id="PS50268"/>
    </source>
</evidence>
<dbReference type="SMART" id="SM00219">
    <property type="entry name" value="TyrKc"/>
    <property type="match status" value="1"/>
</dbReference>
<comment type="catalytic activity">
    <reaction evidence="18">
        <text>L-tyrosyl-[protein] + ATP = O-phospho-L-tyrosyl-[protein] + ADP + H(+)</text>
        <dbReference type="Rhea" id="RHEA:10596"/>
        <dbReference type="Rhea" id="RHEA-COMP:10136"/>
        <dbReference type="Rhea" id="RHEA-COMP:20101"/>
        <dbReference type="ChEBI" id="CHEBI:15378"/>
        <dbReference type="ChEBI" id="CHEBI:30616"/>
        <dbReference type="ChEBI" id="CHEBI:46858"/>
        <dbReference type="ChEBI" id="CHEBI:61978"/>
        <dbReference type="ChEBI" id="CHEBI:456216"/>
        <dbReference type="EC" id="2.7.10.1"/>
    </reaction>
</comment>
<keyword evidence="8 21" id="KW-0547">Nucleotide-binding</keyword>
<dbReference type="InterPro" id="IPR020635">
    <property type="entry name" value="Tyr_kinase_cat_dom"/>
</dbReference>
<feature type="region of interest" description="Disordered" evidence="22">
    <location>
        <begin position="218"/>
        <end position="253"/>
    </location>
</feature>
<dbReference type="FunFam" id="3.30.200.20:FF:000593">
    <property type="entry name" value="Predicted protein"/>
    <property type="match status" value="1"/>
</dbReference>
<keyword evidence="16" id="KW-0325">Glycoprotein</keyword>
<evidence type="ECO:0000256" key="19">
    <source>
        <dbReference type="ARBA" id="ARBA00056965"/>
    </source>
</evidence>
<dbReference type="EMBL" id="NCKU01000314">
    <property type="protein sequence ID" value="RWS16026.1"/>
    <property type="molecule type" value="Genomic_DNA"/>
</dbReference>
<dbReference type="STRING" id="1965070.A0A3S4RGZ6"/>
<dbReference type="GO" id="GO:0005524">
    <property type="term" value="F:ATP binding"/>
    <property type="evidence" value="ECO:0007669"/>
    <property type="project" value="UniProtKB-UniRule"/>
</dbReference>
<dbReference type="Gene3D" id="1.10.510.10">
    <property type="entry name" value="Transferase(Phosphotransferase) domain 1"/>
    <property type="match status" value="2"/>
</dbReference>
<evidence type="ECO:0000256" key="22">
    <source>
        <dbReference type="SAM" id="MobiDB-lite"/>
    </source>
</evidence>
<keyword evidence="9 28" id="KW-0418">Kinase</keyword>
<keyword evidence="4" id="KW-0808">Transferase</keyword>
<dbReference type="OrthoDB" id="3256376at2759"/>
<dbReference type="InterPro" id="IPR000719">
    <property type="entry name" value="Prot_kinase_dom"/>
</dbReference>
<comment type="subcellular location">
    <subcellularLocation>
        <location evidence="1">Membrane</location>
        <topology evidence="1">Single-pass membrane protein</topology>
    </subcellularLocation>
</comment>
<dbReference type="EMBL" id="NCKU01000307">
    <property type="protein sequence ID" value="RWS16055.1"/>
    <property type="molecule type" value="Genomic_DNA"/>
</dbReference>
<evidence type="ECO:0000259" key="24">
    <source>
        <dbReference type="PROSITE" id="PS50011"/>
    </source>
</evidence>
<evidence type="ECO:0000256" key="18">
    <source>
        <dbReference type="ARBA" id="ARBA00051243"/>
    </source>
</evidence>
<dbReference type="InterPro" id="IPR015919">
    <property type="entry name" value="Cadherin-like_sf"/>
</dbReference>
<evidence type="ECO:0000256" key="21">
    <source>
        <dbReference type="PROSITE-ProRule" id="PRU10141"/>
    </source>
</evidence>
<keyword evidence="6" id="KW-0732">Signal</keyword>
<evidence type="ECO:0000256" key="2">
    <source>
        <dbReference type="ARBA" id="ARBA00011902"/>
    </source>
</evidence>
<gene>
    <name evidence="28" type="ORF">B4U79_04084</name>
    <name evidence="30" type="ORF">B4U79_07289</name>
    <name evidence="29" type="ORF">B4U79_08076</name>
    <name evidence="27" type="ORF">B4U79_08801</name>
    <name evidence="26" type="ORF">B4U79_11660</name>
</gene>
<evidence type="ECO:0000256" key="13">
    <source>
        <dbReference type="ARBA" id="ARBA00023137"/>
    </source>
</evidence>
<keyword evidence="12 23" id="KW-0472">Membrane</keyword>
<dbReference type="GO" id="GO:0005886">
    <property type="term" value="C:plasma membrane"/>
    <property type="evidence" value="ECO:0007669"/>
    <property type="project" value="TreeGrafter"/>
</dbReference>
<keyword evidence="15 28" id="KW-0675">Receptor</keyword>
<dbReference type="PANTHER" id="PTHR24416">
    <property type="entry name" value="TYROSINE-PROTEIN KINASE RECEPTOR"/>
    <property type="match status" value="1"/>
</dbReference>
<feature type="domain" description="Protein kinase" evidence="24">
    <location>
        <begin position="360"/>
        <end position="599"/>
    </location>
</feature>
<dbReference type="EMBL" id="NCKU01000106">
    <property type="protein sequence ID" value="RWS17229.1"/>
    <property type="molecule type" value="Genomic_DNA"/>
</dbReference>
<keyword evidence="5 23" id="KW-0812">Transmembrane</keyword>
<protein>
    <recommendedName>
        <fullName evidence="2">receptor protein-tyrosine kinase</fullName>
        <ecNumber evidence="2">2.7.10.1</ecNumber>
    </recommendedName>
</protein>
<comment type="caution">
    <text evidence="28">The sequence shown here is derived from an EMBL/GenBank/DDBJ whole genome shotgun (WGS) entry which is preliminary data.</text>
</comment>
<dbReference type="PROSITE" id="PS00107">
    <property type="entry name" value="PROTEIN_KINASE_ATP"/>
    <property type="match status" value="1"/>
</dbReference>
<evidence type="ECO:0000256" key="16">
    <source>
        <dbReference type="ARBA" id="ARBA00023180"/>
    </source>
</evidence>
<sequence>MFDLITTFYYQNFFSKYDATRFEYPRRQNTPPVFDFKREWLIPENEPVGSRVMTVRTKDEDRDSIVYGIEAGLFLDGSNYFTINPKSGDVFLKESLHGKAGNDYYLFITAYDGHQTAKIEVYVRITENTETKHSGSAAFDLPYNTSYPGLPARPRPFLPFNVPISPSRPKNTVFASAAPHYPTSSSSSTSKTNLSDFTHTATADPIASRHSNPAFASTFVPSTSAAPDRGAGGDGNSIELHSPGKSDSANQSKSRDRISFGLDTLSLFALFVLILVLALILALVFLALYKKHDSRKNLIKSLSQKTNLENIETSISSKFTDSEYNGAFFSPQFPPRFEGANCPPLLKADNAKWEFPRHHLRFLGILGEGCFGQVWKCEAIKICNSEGPQIVAVKTLKENASEKEKKDLQTEIEIMKILDPHPNVVTLLGCCTEREPIFLIMDYIPYGKLQTYLRESRSERFYGNLLGNLTSKDLTSFAYQVAKGMEYISSKGIIHRDLAARNILIGHNKTCKIGDFGFARDVVANHVYERKSEPDHCRREVYNIMFYCWDKDPKERPTFGELVTWLDKLLISENDYIELDRFPDHSYYNIITNLSGEKL</sequence>
<feature type="transmembrane region" description="Helical" evidence="23">
    <location>
        <begin position="265"/>
        <end position="289"/>
    </location>
</feature>
<evidence type="ECO:0000256" key="5">
    <source>
        <dbReference type="ARBA" id="ARBA00022692"/>
    </source>
</evidence>
<evidence type="ECO:0000256" key="20">
    <source>
        <dbReference type="PROSITE-ProRule" id="PRU00043"/>
    </source>
</evidence>
<dbReference type="Gene3D" id="2.60.40.60">
    <property type="entry name" value="Cadherins"/>
    <property type="match status" value="1"/>
</dbReference>